<dbReference type="GO" id="GO:0006396">
    <property type="term" value="P:RNA processing"/>
    <property type="evidence" value="ECO:0007669"/>
    <property type="project" value="InterPro"/>
</dbReference>
<dbReference type="Gene3D" id="6.20.50.20">
    <property type="match status" value="1"/>
</dbReference>
<dbReference type="PANTHER" id="PTHR36072:SF2">
    <property type="entry name" value="OS01G0531000 PROTEIN"/>
    <property type="match status" value="1"/>
</dbReference>
<organism evidence="2">
    <name type="scientific">Salvia splendens</name>
    <name type="common">Scarlet sage</name>
    <dbReference type="NCBI Taxonomy" id="180675"/>
    <lineage>
        <taxon>Eukaryota</taxon>
        <taxon>Viridiplantae</taxon>
        <taxon>Streptophyta</taxon>
        <taxon>Embryophyta</taxon>
        <taxon>Tracheophyta</taxon>
        <taxon>Spermatophyta</taxon>
        <taxon>Magnoliopsida</taxon>
        <taxon>eudicotyledons</taxon>
        <taxon>Gunneridae</taxon>
        <taxon>Pentapetalae</taxon>
        <taxon>asterids</taxon>
        <taxon>lamiids</taxon>
        <taxon>Lamiales</taxon>
        <taxon>Lamiaceae</taxon>
        <taxon>Nepetoideae</taxon>
        <taxon>Mentheae</taxon>
        <taxon>Salviinae</taxon>
        <taxon>Salvia</taxon>
        <taxon>Salvia subgen. Calosphace</taxon>
        <taxon>core Calosphace</taxon>
    </lineage>
</organism>
<dbReference type="Pfam" id="PF04032">
    <property type="entry name" value="Rpr2"/>
    <property type="match status" value="1"/>
</dbReference>
<name>A0A8X8W5B6_SALSN</name>
<accession>A0A8X8W5B6</accession>
<reference evidence="2" key="2">
    <citation type="submission" date="2020-08" db="EMBL/GenBank/DDBJ databases">
        <title>Plant Genome Project.</title>
        <authorList>
            <person name="Zhang R.-G."/>
        </authorList>
    </citation>
    <scope>NUCLEOTIDE SEQUENCE</scope>
    <source>
        <strain evidence="2">Huo1</strain>
        <tissue evidence="2">Leaf</tissue>
    </source>
</reference>
<evidence type="ECO:0000256" key="1">
    <source>
        <dbReference type="SAM" id="MobiDB-lite"/>
    </source>
</evidence>
<dbReference type="EMBL" id="PNBA02000021">
    <property type="protein sequence ID" value="KAG6388300.1"/>
    <property type="molecule type" value="Genomic_DNA"/>
</dbReference>
<dbReference type="AlphaFoldDB" id="A0A8X8W5B6"/>
<keyword evidence="3" id="KW-1185">Reference proteome</keyword>
<comment type="caution">
    <text evidence="2">The sequence shown here is derived from an EMBL/GenBank/DDBJ whole genome shotgun (WGS) entry which is preliminary data.</text>
</comment>
<dbReference type="PANTHER" id="PTHR36072">
    <property type="entry name" value="OS01G0541600 PROTEIN"/>
    <property type="match status" value="1"/>
</dbReference>
<reference evidence="2" key="1">
    <citation type="submission" date="2018-01" db="EMBL/GenBank/DDBJ databases">
        <authorList>
            <person name="Mao J.F."/>
        </authorList>
    </citation>
    <scope>NUCLEOTIDE SEQUENCE</scope>
    <source>
        <strain evidence="2">Huo1</strain>
        <tissue evidence="2">Leaf</tissue>
    </source>
</reference>
<dbReference type="Proteomes" id="UP000298416">
    <property type="component" value="Unassembled WGS sequence"/>
</dbReference>
<proteinExistence type="predicted"/>
<evidence type="ECO:0000313" key="3">
    <source>
        <dbReference type="Proteomes" id="UP000298416"/>
    </source>
</evidence>
<evidence type="ECO:0000313" key="2">
    <source>
        <dbReference type="EMBL" id="KAG6388300.1"/>
    </source>
</evidence>
<gene>
    <name evidence="2" type="ORF">SASPL_153502</name>
</gene>
<protein>
    <submittedName>
        <fullName evidence="2">Uncharacterized protein</fullName>
    </submittedName>
</protein>
<feature type="region of interest" description="Disordered" evidence="1">
    <location>
        <begin position="1"/>
        <end position="32"/>
    </location>
</feature>
<sequence length="125" mass="13577">MGRKKKGSDSAPGSRPRGSMTLKEESTGKKHGNVNAKTMCKIDHLKDLALWAASVPSLGAFFGERLSATNEALGLGGDPSIFVCERCESILQPGNNCSVRIEKNNKLKGRHRRKRSKATVQNNIV</sequence>
<dbReference type="InterPro" id="IPR007175">
    <property type="entry name" value="Rpr2/Snm1/Rpp21"/>
</dbReference>